<protein>
    <submittedName>
        <fullName evidence="1">Uncharacterized protein</fullName>
    </submittedName>
</protein>
<organism evidence="1 2">
    <name type="scientific">Knoellia subterranea KCTC 19937</name>
    <dbReference type="NCBI Taxonomy" id="1385521"/>
    <lineage>
        <taxon>Bacteria</taxon>
        <taxon>Bacillati</taxon>
        <taxon>Actinomycetota</taxon>
        <taxon>Actinomycetes</taxon>
        <taxon>Micrococcales</taxon>
        <taxon>Intrasporangiaceae</taxon>
        <taxon>Knoellia</taxon>
    </lineage>
</organism>
<proteinExistence type="predicted"/>
<sequence length="213" mass="21895">MNRVRRSRPGATPAEIVKGLNKYYLATVSTTGGAAGASAFAPTGFSVGAAVLDLAAFTEASALYSLALAEIHGVPVQDLERRRTLVMGVLLGNSGSKLVEKAAGRTGAHWGRLLTASIPASSIKQVNKVLGHNFVTRYGTRQGVLVIGKQAPVGIGAAIGAGGNALFGYGVVKSARRAFGPPPTDWSTHLQRDAALVPVVSTSAPHAEQGNVD</sequence>
<gene>
    <name evidence="1" type="ORF">N803_14175</name>
</gene>
<dbReference type="STRING" id="1385521.N803_14175"/>
<dbReference type="AlphaFoldDB" id="A0A0A0JKB8"/>
<keyword evidence="2" id="KW-1185">Reference proteome</keyword>
<evidence type="ECO:0000313" key="2">
    <source>
        <dbReference type="Proteomes" id="UP000030011"/>
    </source>
</evidence>
<accession>A0A0A0JKB8</accession>
<name>A0A0A0JKB8_9MICO</name>
<dbReference type="EMBL" id="AVPK01000005">
    <property type="protein sequence ID" value="KGN37508.1"/>
    <property type="molecule type" value="Genomic_DNA"/>
</dbReference>
<dbReference type="eggNOG" id="COG1540">
    <property type="taxonomic scope" value="Bacteria"/>
</dbReference>
<evidence type="ECO:0000313" key="1">
    <source>
        <dbReference type="EMBL" id="KGN37508.1"/>
    </source>
</evidence>
<comment type="caution">
    <text evidence="1">The sequence shown here is derived from an EMBL/GenBank/DDBJ whole genome shotgun (WGS) entry which is preliminary data.</text>
</comment>
<dbReference type="Proteomes" id="UP000030011">
    <property type="component" value="Unassembled WGS sequence"/>
</dbReference>
<reference evidence="1 2" key="1">
    <citation type="submission" date="2013-08" db="EMBL/GenBank/DDBJ databases">
        <title>The genome sequence of Knoellia subterranea.</title>
        <authorList>
            <person name="Zhu W."/>
            <person name="Wang G."/>
        </authorList>
    </citation>
    <scope>NUCLEOTIDE SEQUENCE [LARGE SCALE GENOMIC DNA]</scope>
    <source>
        <strain evidence="1 2">KCTC 19937</strain>
    </source>
</reference>